<dbReference type="AlphaFoldDB" id="A0A1Z3NC48"/>
<proteinExistence type="predicted"/>
<dbReference type="RefSeq" id="WP_088566452.1">
    <property type="nucleotide sequence ID" value="NZ_CP020946.1"/>
</dbReference>
<dbReference type="Proteomes" id="UP000197003">
    <property type="component" value="Chromosome"/>
</dbReference>
<gene>
    <name evidence="1" type="ORF">B9G79_16420</name>
</gene>
<protein>
    <submittedName>
        <fullName evidence="1">Uncharacterized protein</fullName>
    </submittedName>
</protein>
<sequence>MGQLEHLPHPSRLPSLNHHTLAFFSNPDDVRKAASALVNAGFHEGDINVFEGDDGVEAVDLDSDHADLMEKYYRKFVKFSDSAEWHFLLEADDELRRGHVLMCLVTMNVEEKNLAVPILRKYKAFDIRYCTGIAIEEVV</sequence>
<evidence type="ECO:0000313" key="2">
    <source>
        <dbReference type="Proteomes" id="UP000197003"/>
    </source>
</evidence>
<dbReference type="OrthoDB" id="5293419at2"/>
<reference evidence="1 2" key="1">
    <citation type="submission" date="2017-04" db="EMBL/GenBank/DDBJ databases">
        <title>Whole genome sequence of Bdellovibrio bacteriovorus strain SSB218315.</title>
        <authorList>
            <person name="Oyedara O."/>
            <person name="Rodriguez-Perez M.A."/>
        </authorList>
    </citation>
    <scope>NUCLEOTIDE SEQUENCE [LARGE SCALE GENOMIC DNA]</scope>
    <source>
        <strain evidence="1 2">SSB218315</strain>
    </source>
</reference>
<evidence type="ECO:0000313" key="1">
    <source>
        <dbReference type="EMBL" id="ASD65039.1"/>
    </source>
</evidence>
<name>A0A1Z3NC48_BDEBC</name>
<dbReference type="EMBL" id="CP020946">
    <property type="protein sequence ID" value="ASD65039.1"/>
    <property type="molecule type" value="Genomic_DNA"/>
</dbReference>
<organism evidence="1 2">
    <name type="scientific">Bdellovibrio bacteriovorus</name>
    <dbReference type="NCBI Taxonomy" id="959"/>
    <lineage>
        <taxon>Bacteria</taxon>
        <taxon>Pseudomonadati</taxon>
        <taxon>Bdellovibrionota</taxon>
        <taxon>Bdellovibrionia</taxon>
        <taxon>Bdellovibrionales</taxon>
        <taxon>Pseudobdellovibrionaceae</taxon>
        <taxon>Bdellovibrio</taxon>
    </lineage>
</organism>
<accession>A0A1Z3NC48</accession>